<dbReference type="GO" id="GO:0009251">
    <property type="term" value="P:glucan catabolic process"/>
    <property type="evidence" value="ECO:0007669"/>
    <property type="project" value="TreeGrafter"/>
</dbReference>
<dbReference type="OrthoDB" id="62120at2759"/>
<dbReference type="Pfam" id="PF01374">
    <property type="entry name" value="Glyco_hydro_46"/>
    <property type="match status" value="1"/>
</dbReference>
<organism evidence="6 7">
    <name type="scientific">Coemansia interrupta</name>
    <dbReference type="NCBI Taxonomy" id="1126814"/>
    <lineage>
        <taxon>Eukaryota</taxon>
        <taxon>Fungi</taxon>
        <taxon>Fungi incertae sedis</taxon>
        <taxon>Zoopagomycota</taxon>
        <taxon>Kickxellomycotina</taxon>
        <taxon>Kickxellomycetes</taxon>
        <taxon>Kickxellales</taxon>
        <taxon>Kickxellaceae</taxon>
        <taxon>Coemansia</taxon>
    </lineage>
</organism>
<dbReference type="GO" id="GO:0008422">
    <property type="term" value="F:beta-glucosidase activity"/>
    <property type="evidence" value="ECO:0007669"/>
    <property type="project" value="TreeGrafter"/>
</dbReference>
<dbReference type="Gene3D" id="3.20.20.80">
    <property type="entry name" value="Glycosidases"/>
    <property type="match status" value="1"/>
</dbReference>
<dbReference type="PANTHER" id="PTHR31297">
    <property type="entry name" value="GLUCAN ENDO-1,6-BETA-GLUCOSIDASE B"/>
    <property type="match status" value="1"/>
</dbReference>
<evidence type="ECO:0000256" key="1">
    <source>
        <dbReference type="ARBA" id="ARBA00005641"/>
    </source>
</evidence>
<dbReference type="SUPFAM" id="SSF51445">
    <property type="entry name" value="(Trans)glycosidases"/>
    <property type="match status" value="1"/>
</dbReference>
<keyword evidence="7" id="KW-1185">Reference proteome</keyword>
<dbReference type="Pfam" id="PF00150">
    <property type="entry name" value="Cellulase"/>
    <property type="match status" value="1"/>
</dbReference>
<feature type="domain" description="Glycoside hydrolase family 5" evidence="5">
    <location>
        <begin position="266"/>
        <end position="502"/>
    </location>
</feature>
<accession>A0A9W8LEM1</accession>
<gene>
    <name evidence="6" type="ORF">GGI15_004785</name>
</gene>
<dbReference type="InterPro" id="IPR001547">
    <property type="entry name" value="Glyco_hydro_5"/>
</dbReference>
<dbReference type="InterPro" id="IPR050386">
    <property type="entry name" value="Glycosyl_hydrolase_5"/>
</dbReference>
<comment type="caution">
    <text evidence="6">The sequence shown here is derived from an EMBL/GenBank/DDBJ whole genome shotgun (WGS) entry which is preliminary data.</text>
</comment>
<proteinExistence type="inferred from homology"/>
<evidence type="ECO:0000256" key="4">
    <source>
        <dbReference type="RuleBase" id="RU361153"/>
    </source>
</evidence>
<name>A0A9W8LEM1_9FUNG</name>
<reference evidence="6" key="1">
    <citation type="submission" date="2022-07" db="EMBL/GenBank/DDBJ databases">
        <title>Phylogenomic reconstructions and comparative analyses of Kickxellomycotina fungi.</title>
        <authorList>
            <person name="Reynolds N.K."/>
            <person name="Stajich J.E."/>
            <person name="Barry K."/>
            <person name="Grigoriev I.V."/>
            <person name="Crous P."/>
            <person name="Smith M.E."/>
        </authorList>
    </citation>
    <scope>NUCLEOTIDE SEQUENCE</scope>
    <source>
        <strain evidence="6">BCRC 34489</strain>
    </source>
</reference>
<dbReference type="InterPro" id="IPR000400">
    <property type="entry name" value="Glyco_hydro_46"/>
</dbReference>
<dbReference type="Gene3D" id="3.30.386.10">
    <property type="entry name" value="Chitosanase, subunit A, domain 2"/>
    <property type="match status" value="1"/>
</dbReference>
<dbReference type="GO" id="GO:0009986">
    <property type="term" value="C:cell surface"/>
    <property type="evidence" value="ECO:0007669"/>
    <property type="project" value="TreeGrafter"/>
</dbReference>
<dbReference type="GO" id="GO:0005576">
    <property type="term" value="C:extracellular region"/>
    <property type="evidence" value="ECO:0007669"/>
    <property type="project" value="InterPro"/>
</dbReference>
<protein>
    <recommendedName>
        <fullName evidence="5">Glycoside hydrolase family 5 domain-containing protein</fullName>
    </recommendedName>
</protein>
<keyword evidence="3 4" id="KW-0326">Glycosidase</keyword>
<sequence length="645" mass="72879">ISLKITNIYENGDTEFHYEYCEYLNDGRGYTAGVGGFCTGTSDAWEVIKVYHELTGGTDEFSPMDATLEKYAQSENDNTAGLEDYCKVWESLANDANFRKAQDTIRDRLYLNPSQNFADELGLKLSISKGQMYDAGLEHGVTGDRDTLDMLIKETNESITGDMDGDSGSTLTINGHQVDEIAWLTEFLKVRIFAADDSAAPISADTTATDTDLSTIRGVNIGGVFLIEPFIKPSLFDQFLNLSEADRPVDEWTFSQTLGRDEARRQLEDHWDTFVTKEHLEQLVMSGINWIRIPIGYWAFNLTDTEPFVDGQVPYVERILEWSRDLGLSVELDLHGAPGSQNGYDNSGRRGTPEWLLSRTNIDRTLDALTKMTLLAVDWSDVVRGIQILNEPSRWKWPVADILSFYNEAYDIVHALAPDAYFMIHDTFLSPNDWPSLVSANWTNALMDTHIYQMFDDYMVTLNETAHIEMVRTMAQNITQFDRKQFGVVVGEFSAATHDCTKYINGFGRGSRWDGSIDYANGKTHCPFDTCTCTGDYGGNVTEFSTHYKRFLRRYVDAQLEIYDQEIVGWFYWNFRTEAAPEWDYLLGVEQGWIPKFARSAFPKKEDQDSVLEATAPEDSSTSSASALSTLLGTLLLSYLTSMLV</sequence>
<evidence type="ECO:0000259" key="5">
    <source>
        <dbReference type="Pfam" id="PF00150"/>
    </source>
</evidence>
<dbReference type="SUPFAM" id="SSF53955">
    <property type="entry name" value="Lysozyme-like"/>
    <property type="match status" value="1"/>
</dbReference>
<dbReference type="GO" id="GO:0016977">
    <property type="term" value="F:chitosanase activity"/>
    <property type="evidence" value="ECO:0007669"/>
    <property type="project" value="InterPro"/>
</dbReference>
<dbReference type="AlphaFoldDB" id="A0A9W8LEM1"/>
<dbReference type="InterPro" id="IPR017853">
    <property type="entry name" value="GH"/>
</dbReference>
<dbReference type="InterPro" id="IPR023346">
    <property type="entry name" value="Lysozyme-like_dom_sf"/>
</dbReference>
<evidence type="ECO:0000256" key="3">
    <source>
        <dbReference type="ARBA" id="ARBA00023295"/>
    </source>
</evidence>
<feature type="non-terminal residue" evidence="6">
    <location>
        <position position="645"/>
    </location>
</feature>
<dbReference type="Proteomes" id="UP001140172">
    <property type="component" value="Unassembled WGS sequence"/>
</dbReference>
<dbReference type="InterPro" id="IPR023099">
    <property type="entry name" value="Glyco_hydro_46_N"/>
</dbReference>
<comment type="similarity">
    <text evidence="1 4">Belongs to the glycosyl hydrolase 5 (cellulase A) family.</text>
</comment>
<keyword evidence="2 4" id="KW-0378">Hydrolase</keyword>
<evidence type="ECO:0000313" key="7">
    <source>
        <dbReference type="Proteomes" id="UP001140172"/>
    </source>
</evidence>
<evidence type="ECO:0000256" key="2">
    <source>
        <dbReference type="ARBA" id="ARBA00022801"/>
    </source>
</evidence>
<evidence type="ECO:0000313" key="6">
    <source>
        <dbReference type="EMBL" id="KAJ2776643.1"/>
    </source>
</evidence>
<dbReference type="EMBL" id="JANBUM010000476">
    <property type="protein sequence ID" value="KAJ2776643.1"/>
    <property type="molecule type" value="Genomic_DNA"/>
</dbReference>
<dbReference type="PANTHER" id="PTHR31297:SF42">
    <property type="entry name" value="GLYCOSIDE HYDROLASE FAMILY 5 DOMAIN-CONTAINING PROTEIN"/>
    <property type="match status" value="1"/>
</dbReference>